<proteinExistence type="inferred from homology"/>
<keyword evidence="10" id="KW-0482">Metalloprotease</keyword>
<comment type="subcellular location">
    <subcellularLocation>
        <location evidence="3">Mitochondrion</location>
    </subcellularLocation>
</comment>
<feature type="domain" description="Peptidase M16 C-terminal" evidence="15">
    <location>
        <begin position="118"/>
        <end position="168"/>
    </location>
</feature>
<evidence type="ECO:0000256" key="11">
    <source>
        <dbReference type="ARBA" id="ARBA00023128"/>
    </source>
</evidence>
<evidence type="ECO:0000256" key="10">
    <source>
        <dbReference type="ARBA" id="ARBA00023049"/>
    </source>
</evidence>
<keyword evidence="8" id="KW-0378">Hydrolase</keyword>
<dbReference type="GO" id="GO:0004222">
    <property type="term" value="F:metalloendopeptidase activity"/>
    <property type="evidence" value="ECO:0007669"/>
    <property type="project" value="UniProtKB-EC"/>
</dbReference>
<dbReference type="InterPro" id="IPR011765">
    <property type="entry name" value="Pept_M16_N"/>
</dbReference>
<keyword evidence="11" id="KW-0496">Mitochondrion</keyword>
<evidence type="ECO:0000256" key="8">
    <source>
        <dbReference type="ARBA" id="ARBA00022801"/>
    </source>
</evidence>
<dbReference type="GO" id="GO:0046872">
    <property type="term" value="F:metal ion binding"/>
    <property type="evidence" value="ECO:0007669"/>
    <property type="project" value="UniProtKB-KW"/>
</dbReference>
<dbReference type="PANTHER" id="PTHR11851:SF149">
    <property type="entry name" value="GH01077P"/>
    <property type="match status" value="1"/>
</dbReference>
<dbReference type="InterPro" id="IPR007863">
    <property type="entry name" value="Peptidase_M16_C"/>
</dbReference>
<keyword evidence="6" id="KW-0645">Protease</keyword>
<evidence type="ECO:0000256" key="3">
    <source>
        <dbReference type="ARBA" id="ARBA00004173"/>
    </source>
</evidence>
<dbReference type="EMBL" id="JARJLG010000186">
    <property type="protein sequence ID" value="KAJ7730979.1"/>
    <property type="molecule type" value="Genomic_DNA"/>
</dbReference>
<comment type="function">
    <text evidence="13">Catalytic subunit of the essential mitochondrial processing protease (MPP), which cleaves the mitochondrial sequence off newly imported precursors proteins. Preferentially, cleaves after an arginine at position P2.</text>
</comment>
<dbReference type="EC" id="3.4.24.64" evidence="5"/>
<evidence type="ECO:0000256" key="6">
    <source>
        <dbReference type="ARBA" id="ARBA00022670"/>
    </source>
</evidence>
<evidence type="ECO:0000313" key="16">
    <source>
        <dbReference type="EMBL" id="KAJ7730979.1"/>
    </source>
</evidence>
<organism evidence="16 17">
    <name type="scientific">Mycena maculata</name>
    <dbReference type="NCBI Taxonomy" id="230809"/>
    <lineage>
        <taxon>Eukaryota</taxon>
        <taxon>Fungi</taxon>
        <taxon>Dikarya</taxon>
        <taxon>Basidiomycota</taxon>
        <taxon>Agaricomycotina</taxon>
        <taxon>Agaricomycetes</taxon>
        <taxon>Agaricomycetidae</taxon>
        <taxon>Agaricales</taxon>
        <taxon>Marasmiineae</taxon>
        <taxon>Mycenaceae</taxon>
        <taxon>Mycena</taxon>
    </lineage>
</organism>
<dbReference type="Pfam" id="PF05193">
    <property type="entry name" value="Peptidase_M16_C"/>
    <property type="match status" value="1"/>
</dbReference>
<comment type="catalytic activity">
    <reaction evidence="1">
        <text>Release of N-terminal transit peptides from precursor proteins imported into the mitochondrion, typically with Arg in position P2.</text>
        <dbReference type="EC" id="3.4.24.64"/>
    </reaction>
</comment>
<feature type="domain" description="Peptidase M16 N-terminal" evidence="14">
    <location>
        <begin position="14"/>
        <end position="66"/>
    </location>
</feature>
<sequence length="280" mass="31602">MAFMAFKGTGKRAQNTIYYAKSLRKDVLTAVDIINDILQNSKLETAAIERGRMSFYASSRRLTSSWRRWYLITFIPRPSNMGAPPPWSLSCIPGASPRISRLDVPSSVPKPTSSPSSDLDAYIKTNYTAGRMGLVGAGGVDHAELVKLAEKHFSALSVSPPRHRRRKSYFPMMHEIRRHGPVGHLPRQRELMNLDDLVHFALREWTRLDGSTAIAEDIRRQLVTTSRRMSPKQVEQAVNAMTLDDISRVAEKFLWDKDSAMAAVGNIEGLLDYNRIRTVF</sequence>
<dbReference type="PANTHER" id="PTHR11851">
    <property type="entry name" value="METALLOPROTEASE"/>
    <property type="match status" value="1"/>
</dbReference>
<evidence type="ECO:0000256" key="2">
    <source>
        <dbReference type="ARBA" id="ARBA00001947"/>
    </source>
</evidence>
<evidence type="ECO:0000256" key="9">
    <source>
        <dbReference type="ARBA" id="ARBA00022833"/>
    </source>
</evidence>
<keyword evidence="7" id="KW-0479">Metal-binding</keyword>
<dbReference type="SUPFAM" id="SSF63411">
    <property type="entry name" value="LuxS/MPP-like metallohydrolase"/>
    <property type="match status" value="2"/>
</dbReference>
<name>A0AAD7HZ31_9AGAR</name>
<comment type="cofactor">
    <cofactor evidence="2">
        <name>Zn(2+)</name>
        <dbReference type="ChEBI" id="CHEBI:29105"/>
    </cofactor>
</comment>
<evidence type="ECO:0000259" key="14">
    <source>
        <dbReference type="Pfam" id="PF00675"/>
    </source>
</evidence>
<evidence type="ECO:0000259" key="15">
    <source>
        <dbReference type="Pfam" id="PF05193"/>
    </source>
</evidence>
<dbReference type="InterPro" id="IPR011249">
    <property type="entry name" value="Metalloenz_LuxS/M16"/>
</dbReference>
<dbReference type="GO" id="GO:0005739">
    <property type="term" value="C:mitochondrion"/>
    <property type="evidence" value="ECO:0007669"/>
    <property type="project" value="UniProtKB-SubCell"/>
</dbReference>
<dbReference type="InterPro" id="IPR050361">
    <property type="entry name" value="MPP/UQCRC_Complex"/>
</dbReference>
<dbReference type="AlphaFoldDB" id="A0AAD7HZ31"/>
<accession>A0AAD7HZ31</accession>
<comment type="similarity">
    <text evidence="4">Belongs to the peptidase M16 family.</text>
</comment>
<dbReference type="Proteomes" id="UP001215280">
    <property type="component" value="Unassembled WGS sequence"/>
</dbReference>
<evidence type="ECO:0000256" key="5">
    <source>
        <dbReference type="ARBA" id="ARBA00012299"/>
    </source>
</evidence>
<protein>
    <recommendedName>
        <fullName evidence="5">mitochondrial processing peptidase</fullName>
        <ecNumber evidence="5">3.4.24.64</ecNumber>
    </recommendedName>
    <alternativeName>
        <fullName evidence="12">Beta-MPP</fullName>
    </alternativeName>
</protein>
<evidence type="ECO:0000256" key="12">
    <source>
        <dbReference type="ARBA" id="ARBA00031018"/>
    </source>
</evidence>
<dbReference type="Pfam" id="PF00675">
    <property type="entry name" value="Peptidase_M16"/>
    <property type="match status" value="1"/>
</dbReference>
<evidence type="ECO:0000313" key="17">
    <source>
        <dbReference type="Proteomes" id="UP001215280"/>
    </source>
</evidence>
<evidence type="ECO:0000256" key="13">
    <source>
        <dbReference type="ARBA" id="ARBA00045757"/>
    </source>
</evidence>
<reference evidence="16" key="1">
    <citation type="submission" date="2023-03" db="EMBL/GenBank/DDBJ databases">
        <title>Massive genome expansion in bonnet fungi (Mycena s.s.) driven by repeated elements and novel gene families across ecological guilds.</title>
        <authorList>
            <consortium name="Lawrence Berkeley National Laboratory"/>
            <person name="Harder C.B."/>
            <person name="Miyauchi S."/>
            <person name="Viragh M."/>
            <person name="Kuo A."/>
            <person name="Thoen E."/>
            <person name="Andreopoulos B."/>
            <person name="Lu D."/>
            <person name="Skrede I."/>
            <person name="Drula E."/>
            <person name="Henrissat B."/>
            <person name="Morin E."/>
            <person name="Kohler A."/>
            <person name="Barry K."/>
            <person name="LaButti K."/>
            <person name="Morin E."/>
            <person name="Salamov A."/>
            <person name="Lipzen A."/>
            <person name="Mereny Z."/>
            <person name="Hegedus B."/>
            <person name="Baldrian P."/>
            <person name="Stursova M."/>
            <person name="Weitz H."/>
            <person name="Taylor A."/>
            <person name="Grigoriev I.V."/>
            <person name="Nagy L.G."/>
            <person name="Martin F."/>
            <person name="Kauserud H."/>
        </authorList>
    </citation>
    <scope>NUCLEOTIDE SEQUENCE</scope>
    <source>
        <strain evidence="16">CBHHK188m</strain>
    </source>
</reference>
<keyword evidence="9" id="KW-0862">Zinc</keyword>
<evidence type="ECO:0000256" key="1">
    <source>
        <dbReference type="ARBA" id="ARBA00001098"/>
    </source>
</evidence>
<dbReference type="Gene3D" id="3.30.830.10">
    <property type="entry name" value="Metalloenzyme, LuxS/M16 peptidase-like"/>
    <property type="match status" value="2"/>
</dbReference>
<dbReference type="GO" id="GO:0006627">
    <property type="term" value="P:protein processing involved in protein targeting to mitochondrion"/>
    <property type="evidence" value="ECO:0007669"/>
    <property type="project" value="TreeGrafter"/>
</dbReference>
<keyword evidence="17" id="KW-1185">Reference proteome</keyword>
<evidence type="ECO:0000256" key="7">
    <source>
        <dbReference type="ARBA" id="ARBA00022723"/>
    </source>
</evidence>
<comment type="caution">
    <text evidence="16">The sequence shown here is derived from an EMBL/GenBank/DDBJ whole genome shotgun (WGS) entry which is preliminary data.</text>
</comment>
<gene>
    <name evidence="16" type="ORF">DFH07DRAFT_945263</name>
</gene>
<evidence type="ECO:0000256" key="4">
    <source>
        <dbReference type="ARBA" id="ARBA00007261"/>
    </source>
</evidence>